<name>A0A1J4K0U2_9EUKA</name>
<dbReference type="EMBL" id="MLAK01000838">
    <property type="protein sequence ID" value="OHT03117.1"/>
    <property type="molecule type" value="Genomic_DNA"/>
</dbReference>
<accession>A0A1J4K0U2</accession>
<gene>
    <name evidence="3" type="ORF">TRFO_06764</name>
</gene>
<evidence type="ECO:0000313" key="4">
    <source>
        <dbReference type="Proteomes" id="UP000179807"/>
    </source>
</evidence>
<evidence type="ECO:0000256" key="1">
    <source>
        <dbReference type="SAM" id="Coils"/>
    </source>
</evidence>
<feature type="region of interest" description="Disordered" evidence="2">
    <location>
        <begin position="1"/>
        <end position="33"/>
    </location>
</feature>
<reference evidence="3" key="1">
    <citation type="submission" date="2016-10" db="EMBL/GenBank/DDBJ databases">
        <authorList>
            <person name="Benchimol M."/>
            <person name="Almeida L.G."/>
            <person name="Vasconcelos A.T."/>
            <person name="Perreira-Neves A."/>
            <person name="Rosa I.A."/>
            <person name="Tasca T."/>
            <person name="Bogo M.R."/>
            <person name="de Souza W."/>
        </authorList>
    </citation>
    <scope>NUCLEOTIDE SEQUENCE [LARGE SCALE GENOMIC DNA]</scope>
    <source>
        <strain evidence="3">K</strain>
    </source>
</reference>
<evidence type="ECO:0000256" key="2">
    <source>
        <dbReference type="SAM" id="MobiDB-lite"/>
    </source>
</evidence>
<feature type="compositionally biased region" description="Basic and acidic residues" evidence="2">
    <location>
        <begin position="20"/>
        <end position="32"/>
    </location>
</feature>
<dbReference type="GeneID" id="94827991"/>
<feature type="coiled-coil region" evidence="1">
    <location>
        <begin position="42"/>
        <end position="69"/>
    </location>
</feature>
<dbReference type="VEuPathDB" id="TrichDB:TRFO_06764"/>
<evidence type="ECO:0000313" key="3">
    <source>
        <dbReference type="EMBL" id="OHT03117.1"/>
    </source>
</evidence>
<sequence>MEKMSYSNPPADQTNRRQQQNKEKPDEIDIDHVPGTNYDIALKQSRTQYDQLLAETETLRQQCQEYECLKNFISDWHPGSFLDVDNESFSPENSYPSVKSRNQIEFADFSIKIDPYVM</sequence>
<dbReference type="AlphaFoldDB" id="A0A1J4K0U2"/>
<comment type="caution">
    <text evidence="3">The sequence shown here is derived from an EMBL/GenBank/DDBJ whole genome shotgun (WGS) entry which is preliminary data.</text>
</comment>
<feature type="compositionally biased region" description="Polar residues" evidence="2">
    <location>
        <begin position="1"/>
        <end position="18"/>
    </location>
</feature>
<keyword evidence="4" id="KW-1185">Reference proteome</keyword>
<keyword evidence="1" id="KW-0175">Coiled coil</keyword>
<dbReference type="Proteomes" id="UP000179807">
    <property type="component" value="Unassembled WGS sequence"/>
</dbReference>
<organism evidence="3 4">
    <name type="scientific">Tritrichomonas foetus</name>
    <dbReference type="NCBI Taxonomy" id="1144522"/>
    <lineage>
        <taxon>Eukaryota</taxon>
        <taxon>Metamonada</taxon>
        <taxon>Parabasalia</taxon>
        <taxon>Tritrichomonadida</taxon>
        <taxon>Tritrichomonadidae</taxon>
        <taxon>Tritrichomonas</taxon>
    </lineage>
</organism>
<protein>
    <submittedName>
        <fullName evidence="3">Uncharacterized protein</fullName>
    </submittedName>
</protein>
<proteinExistence type="predicted"/>
<dbReference type="RefSeq" id="XP_068356253.1">
    <property type="nucleotide sequence ID" value="XM_068493287.1"/>
</dbReference>